<evidence type="ECO:0000256" key="6">
    <source>
        <dbReference type="ARBA" id="ARBA00022840"/>
    </source>
</evidence>
<comment type="subcellular location">
    <subcellularLocation>
        <location evidence="9">Cytoplasm</location>
    </subcellularLocation>
</comment>
<evidence type="ECO:0000256" key="2">
    <source>
        <dbReference type="ARBA" id="ARBA00022741"/>
    </source>
</evidence>
<dbReference type="Pfam" id="PF21132">
    <property type="entry name" value="MFD_D3"/>
    <property type="match status" value="1"/>
</dbReference>
<dbReference type="GO" id="GO:0000716">
    <property type="term" value="P:transcription-coupled nucleotide-excision repair, DNA damage recognition"/>
    <property type="evidence" value="ECO:0007669"/>
    <property type="project" value="UniProtKB-UniRule"/>
</dbReference>
<reference evidence="12" key="1">
    <citation type="journal article" date="2014" name="Int. J. Syst. Evol. Microbiol.">
        <title>Complete genome sequence of Corynebacterium casei LMG S-19264T (=DSM 44701T), isolated from a smear-ripened cheese.</title>
        <authorList>
            <consortium name="US DOE Joint Genome Institute (JGI-PGF)"/>
            <person name="Walter F."/>
            <person name="Albersmeier A."/>
            <person name="Kalinowski J."/>
            <person name="Ruckert C."/>
        </authorList>
    </citation>
    <scope>NUCLEOTIDE SEQUENCE</scope>
    <source>
        <strain evidence="12">CGMCC 1.15254</strain>
    </source>
</reference>
<dbReference type="SMART" id="SM00490">
    <property type="entry name" value="HELICc"/>
    <property type="match status" value="1"/>
</dbReference>
<comment type="caution">
    <text evidence="12">The sequence shown here is derived from an EMBL/GenBank/DDBJ whole genome shotgun (WGS) entry which is preliminary data.</text>
</comment>
<comment type="similarity">
    <text evidence="9">In the C-terminal section; belongs to the helicase family. RecG subfamily.</text>
</comment>
<dbReference type="Pfam" id="PF00271">
    <property type="entry name" value="Helicase_C"/>
    <property type="match status" value="1"/>
</dbReference>
<evidence type="ECO:0000313" key="13">
    <source>
        <dbReference type="Proteomes" id="UP000632498"/>
    </source>
</evidence>
<dbReference type="PROSITE" id="PS51194">
    <property type="entry name" value="HELICASE_CTER"/>
    <property type="match status" value="1"/>
</dbReference>
<dbReference type="Pfam" id="PF00270">
    <property type="entry name" value="DEAD"/>
    <property type="match status" value="1"/>
</dbReference>
<keyword evidence="5" id="KW-0347">Helicase</keyword>
<dbReference type="InterPro" id="IPR027417">
    <property type="entry name" value="P-loop_NTPase"/>
</dbReference>
<dbReference type="InterPro" id="IPR047112">
    <property type="entry name" value="RecG/Mfd"/>
</dbReference>
<dbReference type="InterPro" id="IPR041471">
    <property type="entry name" value="UvrB_inter"/>
</dbReference>
<dbReference type="InterPro" id="IPR005118">
    <property type="entry name" value="TRCF_C"/>
</dbReference>
<dbReference type="EMBL" id="BMHV01000015">
    <property type="protein sequence ID" value="GGF67383.1"/>
    <property type="molecule type" value="Genomic_DNA"/>
</dbReference>
<dbReference type="Gene3D" id="3.90.1150.50">
    <property type="entry name" value="Transcription-repair-coupling factor, D7 domain"/>
    <property type="match status" value="1"/>
</dbReference>
<evidence type="ECO:0000256" key="4">
    <source>
        <dbReference type="ARBA" id="ARBA00022801"/>
    </source>
</evidence>
<dbReference type="InterPro" id="IPR037235">
    <property type="entry name" value="TRCF-like_C_D7"/>
</dbReference>
<evidence type="ECO:0000313" key="12">
    <source>
        <dbReference type="EMBL" id="GGF67383.1"/>
    </source>
</evidence>
<dbReference type="Proteomes" id="UP000632498">
    <property type="component" value="Unassembled WGS sequence"/>
</dbReference>
<dbReference type="SUPFAM" id="SSF52540">
    <property type="entry name" value="P-loop containing nucleoside triphosphate hydrolases"/>
    <property type="match status" value="4"/>
</dbReference>
<dbReference type="Pfam" id="PF17757">
    <property type="entry name" value="UvrB_inter"/>
    <property type="match status" value="1"/>
</dbReference>
<gene>
    <name evidence="9 12" type="primary">mfd</name>
    <name evidence="12" type="ORF">GCM10011332_21850</name>
</gene>
<dbReference type="SMART" id="SM01058">
    <property type="entry name" value="CarD_TRCF"/>
    <property type="match status" value="1"/>
</dbReference>
<comment type="similarity">
    <text evidence="9">In the N-terminal section; belongs to the UvrB family.</text>
</comment>
<keyword evidence="3 9" id="KW-0227">DNA damage</keyword>
<evidence type="ECO:0000256" key="3">
    <source>
        <dbReference type="ARBA" id="ARBA00022763"/>
    </source>
</evidence>
<dbReference type="GO" id="GO:0005524">
    <property type="term" value="F:ATP binding"/>
    <property type="evidence" value="ECO:0007669"/>
    <property type="project" value="UniProtKB-UniRule"/>
</dbReference>
<protein>
    <recommendedName>
        <fullName evidence="9">Transcription-repair-coupling factor</fullName>
        <shortName evidence="9">TRCF</shortName>
        <ecNumber evidence="9">3.6.4.-</ecNumber>
    </recommendedName>
</protein>
<reference evidence="12" key="2">
    <citation type="submission" date="2020-09" db="EMBL/GenBank/DDBJ databases">
        <authorList>
            <person name="Sun Q."/>
            <person name="Zhou Y."/>
        </authorList>
    </citation>
    <scope>NUCLEOTIDE SEQUENCE</scope>
    <source>
        <strain evidence="12">CGMCC 1.15254</strain>
    </source>
</reference>
<keyword evidence="6 9" id="KW-0067">ATP-binding</keyword>
<comment type="function">
    <text evidence="9">Couples transcription and DNA repair by recognizing RNA polymerase (RNAP) stalled at DNA lesions. Mediates ATP-dependent release of RNAP and its truncated transcript from the DNA, and recruitment of nucleotide excision repair machinery to the damaged site.</text>
</comment>
<dbReference type="HAMAP" id="MF_00969">
    <property type="entry name" value="TRCF"/>
    <property type="match status" value="1"/>
</dbReference>
<dbReference type="SUPFAM" id="SSF143517">
    <property type="entry name" value="TRCF domain-like"/>
    <property type="match status" value="1"/>
</dbReference>
<dbReference type="GO" id="GO:0006355">
    <property type="term" value="P:regulation of DNA-templated transcription"/>
    <property type="evidence" value="ECO:0007669"/>
    <property type="project" value="UniProtKB-UniRule"/>
</dbReference>
<feature type="domain" description="Helicase ATP-binding" evidence="10">
    <location>
        <begin position="625"/>
        <end position="786"/>
    </location>
</feature>
<dbReference type="CDD" id="cd17991">
    <property type="entry name" value="DEXHc_TRCF"/>
    <property type="match status" value="1"/>
</dbReference>
<dbReference type="SUPFAM" id="SSF141259">
    <property type="entry name" value="CarD-like"/>
    <property type="match status" value="1"/>
</dbReference>
<dbReference type="GO" id="GO:0005737">
    <property type="term" value="C:cytoplasm"/>
    <property type="evidence" value="ECO:0007669"/>
    <property type="project" value="UniProtKB-SubCell"/>
</dbReference>
<dbReference type="Gene3D" id="3.40.50.11180">
    <property type="match status" value="1"/>
</dbReference>
<evidence type="ECO:0000256" key="5">
    <source>
        <dbReference type="ARBA" id="ARBA00022806"/>
    </source>
</evidence>
<dbReference type="Gene3D" id="3.40.50.300">
    <property type="entry name" value="P-loop containing nucleotide triphosphate hydrolases"/>
    <property type="match status" value="2"/>
</dbReference>
<keyword evidence="7 9" id="KW-0238">DNA-binding</keyword>
<sequence length="1159" mass="129014">MKLSLRALPTAGTLTYGGVPEGYDSVLLGYLAKQHGDVLFVTTDETKMVRAANAVSFFYPDLQVIQFPAWDCLPYDRVSPHAEIVGQRVDGLTTLLNRPKGTSRLLLTTVSAFLQKVPPRASFKDAVFTAKIGDEVRREDLVKFLERNGYQRSETVMEPGEYAVRGDIVDVFPPGREEPLRLDLEWDEVAAIRTFDPLSQRTLETIDTFALKPVSELPMGDEAISRFRTEFRKIFGAKAEKDPLYEAVSAGRRPMGVEHWLPLFHDQMESVLDYLPKTAKIVLDHQVDQARDSRLEMIADYYDARVDVAGASLGGEAPYNPIDPSLLYFEGDDWEKLLDGYGIGEFSAFNLEPGDTVIDGNARRSLDFAEARANPNANVYDAVRQYIVAEQNNKQRVVIAAYSDGSRDRLMTVLKEHGVAGLAAIGSFADVERLPKDGVALIVLGLEHGFAFDGLTILCEQDILGERMVRPARRRMRAENFIAEASSLNENDLVVHVDHGIGRYEGLETINVGGAPHDCLVLVYDGGDKLFLPVENIELLSRFGSDQGAAHLDKLGGVAWQARKARLKERVKDMAQQLIKVAAERELRKGEAIAAPDGLYEEFCTQFQFVETDDQLRAIGDAISDLNSGRPMDRLVCGDVGFGKTEVALRAAFVAAMSGMQVAVVVPTTLLARQHYNNFVERFKHFPVRIQQLSRLVTPTQAKRVKEEMDKGTVDIVVGTHALLAKNVKFNRLGLLIIDEEQHFGVTHKEQLKKLKADVHVLTLTATPIPRTLQMALTGVKEMSLIATPPVDRLAVRTFVMPFDHVVVREAIQRERFRGGQCFYVCPRLADLDKVARELHDLVPDAKIAVAHGRMKPSELEEVMTAFSEKAFDILLATNIVESGLDLPSVNTIFIHRADMFGLAQLYQLRGRVGRSKMRAYAYLTLPPGQKISKTAEKRLEVMQTLDSLGAGFTLASHDLDIRGAGNLLGDEQSGHIKEVGIELYQQMLEEAVAEAKGGGGFEEDNPHDWSPQIGIGLPVLIPQSYIADLNVRMELYRRVSTLKTQQDLDSFAAELVDRFGPMPGEVENLLDTVAMKHLCREAHIEKIDAGPKGAVIKFRNNEFANPDGLVRFLMDQAGTAKMRPDHCLVFMRRWDDMATRLTGVKRLLKDLGEMARLQ</sequence>
<dbReference type="PANTHER" id="PTHR47964:SF1">
    <property type="entry name" value="ATP-DEPENDENT DNA HELICASE HOMOLOG RECG, CHLOROPLASTIC"/>
    <property type="match status" value="1"/>
</dbReference>
<dbReference type="InterPro" id="IPR003711">
    <property type="entry name" value="CarD-like/TRCF_RID"/>
</dbReference>
<dbReference type="RefSeq" id="WP_188664886.1">
    <property type="nucleotide sequence ID" value="NZ_BMHV01000015.1"/>
</dbReference>
<dbReference type="AlphaFoldDB" id="A0A917FBF6"/>
<evidence type="ECO:0000256" key="1">
    <source>
        <dbReference type="ARBA" id="ARBA00022490"/>
    </source>
</evidence>
<evidence type="ECO:0000259" key="10">
    <source>
        <dbReference type="PROSITE" id="PS51192"/>
    </source>
</evidence>
<dbReference type="Gene3D" id="3.30.2060.10">
    <property type="entry name" value="Penicillin-binding protein 1b domain"/>
    <property type="match status" value="1"/>
</dbReference>
<dbReference type="GO" id="GO:0016787">
    <property type="term" value="F:hydrolase activity"/>
    <property type="evidence" value="ECO:0007669"/>
    <property type="project" value="UniProtKB-KW"/>
</dbReference>
<evidence type="ECO:0000256" key="8">
    <source>
        <dbReference type="ARBA" id="ARBA00023204"/>
    </source>
</evidence>
<dbReference type="InterPro" id="IPR048635">
    <property type="entry name" value="MFD_D3"/>
</dbReference>
<dbReference type="Gene3D" id="2.40.10.170">
    <property type="match status" value="1"/>
</dbReference>
<dbReference type="PROSITE" id="PS51192">
    <property type="entry name" value="HELICASE_ATP_BIND_1"/>
    <property type="match status" value="1"/>
</dbReference>
<keyword evidence="1 9" id="KW-0963">Cytoplasm</keyword>
<dbReference type="InterPro" id="IPR036101">
    <property type="entry name" value="CarD-like/TRCF_RID_sf"/>
</dbReference>
<keyword evidence="2 9" id="KW-0547">Nucleotide-binding</keyword>
<dbReference type="GO" id="GO:0003684">
    <property type="term" value="F:damaged DNA binding"/>
    <property type="evidence" value="ECO:0007669"/>
    <property type="project" value="InterPro"/>
</dbReference>
<dbReference type="SMART" id="SM00487">
    <property type="entry name" value="DEXDc"/>
    <property type="match status" value="1"/>
</dbReference>
<dbReference type="SMART" id="SM00982">
    <property type="entry name" value="TRCF"/>
    <property type="match status" value="1"/>
</dbReference>
<evidence type="ECO:0000256" key="7">
    <source>
        <dbReference type="ARBA" id="ARBA00023125"/>
    </source>
</evidence>
<dbReference type="InterPro" id="IPR004576">
    <property type="entry name" value="Mfd"/>
</dbReference>
<proteinExistence type="inferred from homology"/>
<keyword evidence="4 9" id="KW-0378">Hydrolase</keyword>
<organism evidence="12 13">
    <name type="scientific">Terasakiella brassicae</name>
    <dbReference type="NCBI Taxonomy" id="1634917"/>
    <lineage>
        <taxon>Bacteria</taxon>
        <taxon>Pseudomonadati</taxon>
        <taxon>Pseudomonadota</taxon>
        <taxon>Alphaproteobacteria</taxon>
        <taxon>Rhodospirillales</taxon>
        <taxon>Terasakiellaceae</taxon>
        <taxon>Terasakiella</taxon>
    </lineage>
</organism>
<dbReference type="EC" id="3.6.4.-" evidence="9"/>
<dbReference type="Gene3D" id="3.40.50.11140">
    <property type="match status" value="1"/>
</dbReference>
<keyword evidence="13" id="KW-1185">Reference proteome</keyword>
<dbReference type="InterPro" id="IPR011545">
    <property type="entry name" value="DEAD/DEAH_box_helicase_dom"/>
</dbReference>
<accession>A0A917FBF6</accession>
<dbReference type="Pfam" id="PF02559">
    <property type="entry name" value="CarD_TRCF_RID"/>
    <property type="match status" value="1"/>
</dbReference>
<dbReference type="NCBIfam" id="TIGR00580">
    <property type="entry name" value="mfd"/>
    <property type="match status" value="1"/>
</dbReference>
<dbReference type="InterPro" id="IPR001650">
    <property type="entry name" value="Helicase_C-like"/>
</dbReference>
<evidence type="ECO:0000256" key="9">
    <source>
        <dbReference type="HAMAP-Rule" id="MF_00969"/>
    </source>
</evidence>
<name>A0A917FBF6_9PROT</name>
<dbReference type="InterPro" id="IPR014001">
    <property type="entry name" value="Helicase_ATP-bd"/>
</dbReference>
<dbReference type="PANTHER" id="PTHR47964">
    <property type="entry name" value="ATP-DEPENDENT DNA HELICASE HOMOLOG RECG, CHLOROPLASTIC"/>
    <property type="match status" value="1"/>
</dbReference>
<dbReference type="Pfam" id="PF03461">
    <property type="entry name" value="TRCF"/>
    <property type="match status" value="1"/>
</dbReference>
<dbReference type="GO" id="GO:0003678">
    <property type="term" value="F:DNA helicase activity"/>
    <property type="evidence" value="ECO:0007669"/>
    <property type="project" value="TreeGrafter"/>
</dbReference>
<evidence type="ECO:0000259" key="11">
    <source>
        <dbReference type="PROSITE" id="PS51194"/>
    </source>
</evidence>
<keyword evidence="8 9" id="KW-0234">DNA repair</keyword>
<feature type="domain" description="Helicase C-terminal" evidence="11">
    <location>
        <begin position="802"/>
        <end position="961"/>
    </location>
</feature>